<dbReference type="PROSITE" id="PS00676">
    <property type="entry name" value="SIGMA54_INTERACT_2"/>
    <property type="match status" value="1"/>
</dbReference>
<proteinExistence type="predicted"/>
<accession>A0A6P2QMD7</accession>
<sequence length="528" mass="58433">MTPPRQLNPLEVAGIARDMTWAAHPDELATVILQAAVDSGLLRLGMCYRLDQTSDCLRPLTCVPENASALPELDMDELDNPLVYSLVSGHPCEVERITDMVGMGSAFERLREHFMPGDGAWILPLRDTNQHAFAVLALLGAPLTLHALRQSALWQALLQIHERLFSGLQQNQGDAVRARSADAVLAQAHTRTRERAARLLAAEFVGVSPAVRELRSDMLGMTDSNLAILVTGETGAGKDHAAWLIHQAGSRQGKFVPVNCAAIPKDLIEAELFGSERGAFTGASQARAGLVAEADGGTLFLDEIGDMPLELQGRLLRVLNEKRYRPVGATQERYSDFRLICATHQPLLQRIAEGSFREDLYFRIRQQCLHVPALRERPEDIPVLAEHVLLQYNRERQRHIPGISPEALRMLQMHPLPGNVRELRNLVLVAAERTERGKAIAPQALRELRPPAPRTPPLPATSTMPLHDLWDTNDLPGALAAFECHLISERLRQANGSRALAAQSLGIPKRTLARRCQRWNIFQEDSAP</sequence>
<dbReference type="InterPro" id="IPR003593">
    <property type="entry name" value="AAA+_ATPase"/>
</dbReference>
<evidence type="ECO:0000313" key="8">
    <source>
        <dbReference type="Proteomes" id="UP000494125"/>
    </source>
</evidence>
<dbReference type="GO" id="GO:0043565">
    <property type="term" value="F:sequence-specific DNA binding"/>
    <property type="evidence" value="ECO:0007669"/>
    <property type="project" value="InterPro"/>
</dbReference>
<dbReference type="InterPro" id="IPR002078">
    <property type="entry name" value="Sigma_54_int"/>
</dbReference>
<organism evidence="7 8">
    <name type="scientific">Burkholderia diffusa</name>
    <dbReference type="NCBI Taxonomy" id="488732"/>
    <lineage>
        <taxon>Bacteria</taxon>
        <taxon>Pseudomonadati</taxon>
        <taxon>Pseudomonadota</taxon>
        <taxon>Betaproteobacteria</taxon>
        <taxon>Burkholderiales</taxon>
        <taxon>Burkholderiaceae</taxon>
        <taxon>Burkholderia</taxon>
        <taxon>Burkholderia cepacia complex</taxon>
    </lineage>
</organism>
<dbReference type="PANTHER" id="PTHR32071:SF117">
    <property type="entry name" value="PTS-DEPENDENT DIHYDROXYACETONE KINASE OPERON REGULATORY PROTEIN-RELATED"/>
    <property type="match status" value="1"/>
</dbReference>
<dbReference type="InterPro" id="IPR027417">
    <property type="entry name" value="P-loop_NTPase"/>
</dbReference>
<evidence type="ECO:0000256" key="1">
    <source>
        <dbReference type="ARBA" id="ARBA00022741"/>
    </source>
</evidence>
<evidence type="ECO:0000259" key="6">
    <source>
        <dbReference type="PROSITE" id="PS50045"/>
    </source>
</evidence>
<feature type="domain" description="Sigma-54 factor interaction" evidence="6">
    <location>
        <begin position="204"/>
        <end position="432"/>
    </location>
</feature>
<dbReference type="Gene3D" id="3.40.50.300">
    <property type="entry name" value="P-loop containing nucleotide triphosphate hydrolases"/>
    <property type="match status" value="1"/>
</dbReference>
<dbReference type="Pfam" id="PF00158">
    <property type="entry name" value="Sigma54_activat"/>
    <property type="match status" value="1"/>
</dbReference>
<dbReference type="SUPFAM" id="SSF46689">
    <property type="entry name" value="Homeodomain-like"/>
    <property type="match status" value="1"/>
</dbReference>
<dbReference type="PANTHER" id="PTHR32071">
    <property type="entry name" value="TRANSCRIPTIONAL REGULATORY PROTEIN"/>
    <property type="match status" value="1"/>
</dbReference>
<dbReference type="GO" id="GO:0006355">
    <property type="term" value="P:regulation of DNA-templated transcription"/>
    <property type="evidence" value="ECO:0007669"/>
    <property type="project" value="InterPro"/>
</dbReference>
<dbReference type="InterPro" id="IPR025943">
    <property type="entry name" value="Sigma_54_int_dom_ATP-bd_2"/>
</dbReference>
<dbReference type="CDD" id="cd00009">
    <property type="entry name" value="AAA"/>
    <property type="match status" value="1"/>
</dbReference>
<evidence type="ECO:0000256" key="5">
    <source>
        <dbReference type="ARBA" id="ARBA00023163"/>
    </source>
</evidence>
<keyword evidence="2" id="KW-0067">ATP-binding</keyword>
<name>A0A6P2QMD7_9BURK</name>
<dbReference type="PROSITE" id="PS50045">
    <property type="entry name" value="SIGMA54_INTERACT_4"/>
    <property type="match status" value="1"/>
</dbReference>
<dbReference type="InterPro" id="IPR002197">
    <property type="entry name" value="HTH_Fis"/>
</dbReference>
<dbReference type="SMART" id="SM00382">
    <property type="entry name" value="AAA"/>
    <property type="match status" value="1"/>
</dbReference>
<keyword evidence="1" id="KW-0547">Nucleotide-binding</keyword>
<keyword evidence="5" id="KW-0804">Transcription</keyword>
<dbReference type="InterPro" id="IPR009057">
    <property type="entry name" value="Homeodomain-like_sf"/>
</dbReference>
<reference evidence="7 8" key="1">
    <citation type="submission" date="2019-09" db="EMBL/GenBank/DDBJ databases">
        <authorList>
            <person name="Depoorter E."/>
        </authorList>
    </citation>
    <scope>NUCLEOTIDE SEQUENCE [LARGE SCALE GENOMIC DNA]</scope>
    <source>
        <strain evidence="7">LMG 24065</strain>
    </source>
</reference>
<dbReference type="AlphaFoldDB" id="A0A6P2QMD7"/>
<dbReference type="Pfam" id="PF02954">
    <property type="entry name" value="HTH_8"/>
    <property type="match status" value="1"/>
</dbReference>
<evidence type="ECO:0000313" key="7">
    <source>
        <dbReference type="EMBL" id="VWC23468.1"/>
    </source>
</evidence>
<dbReference type="RefSeq" id="WP_151048643.1">
    <property type="nucleotide sequence ID" value="NZ_CABVPN010000041.1"/>
</dbReference>
<dbReference type="Gene3D" id="1.10.10.60">
    <property type="entry name" value="Homeodomain-like"/>
    <property type="match status" value="1"/>
</dbReference>
<evidence type="ECO:0000256" key="4">
    <source>
        <dbReference type="ARBA" id="ARBA00023125"/>
    </source>
</evidence>
<keyword evidence="4" id="KW-0238">DNA-binding</keyword>
<dbReference type="PRINTS" id="PR01590">
    <property type="entry name" value="HTHFIS"/>
</dbReference>
<evidence type="ECO:0000256" key="3">
    <source>
        <dbReference type="ARBA" id="ARBA00023015"/>
    </source>
</evidence>
<dbReference type="GeneID" id="93031071"/>
<dbReference type="SUPFAM" id="SSF52540">
    <property type="entry name" value="P-loop containing nucleoside triphosphate hydrolases"/>
    <property type="match status" value="1"/>
</dbReference>
<dbReference type="FunFam" id="3.40.50.300:FF:000006">
    <property type="entry name" value="DNA-binding transcriptional regulator NtrC"/>
    <property type="match status" value="1"/>
</dbReference>
<dbReference type="Proteomes" id="UP000494125">
    <property type="component" value="Unassembled WGS sequence"/>
</dbReference>
<dbReference type="EMBL" id="CABVPN010000041">
    <property type="protein sequence ID" value="VWC23468.1"/>
    <property type="molecule type" value="Genomic_DNA"/>
</dbReference>
<dbReference type="Pfam" id="PF25601">
    <property type="entry name" value="AAA_lid_14"/>
    <property type="match status" value="1"/>
</dbReference>
<gene>
    <name evidence="7" type="ORF">BDI24065_05988</name>
</gene>
<keyword evidence="8" id="KW-1185">Reference proteome</keyword>
<dbReference type="Gene3D" id="1.10.8.60">
    <property type="match status" value="1"/>
</dbReference>
<dbReference type="GO" id="GO:0005524">
    <property type="term" value="F:ATP binding"/>
    <property type="evidence" value="ECO:0007669"/>
    <property type="project" value="UniProtKB-KW"/>
</dbReference>
<keyword evidence="3" id="KW-0805">Transcription regulation</keyword>
<evidence type="ECO:0000256" key="2">
    <source>
        <dbReference type="ARBA" id="ARBA00022840"/>
    </source>
</evidence>
<dbReference type="InterPro" id="IPR058031">
    <property type="entry name" value="AAA_lid_NorR"/>
</dbReference>
<protein>
    <submittedName>
        <fullName evidence="7">ATPase AAA</fullName>
    </submittedName>
</protein>